<proteinExistence type="inferred from homology"/>
<feature type="compositionally biased region" description="Basic and acidic residues" evidence="3">
    <location>
        <begin position="1"/>
        <end position="17"/>
    </location>
</feature>
<dbReference type="PANTHER" id="PTHR11091">
    <property type="entry name" value="OXIDOREDUCTASE-RELATED"/>
    <property type="match status" value="1"/>
</dbReference>
<reference evidence="4" key="1">
    <citation type="submission" date="2022-08" db="EMBL/GenBank/DDBJ databases">
        <authorList>
            <person name="Li F."/>
        </authorList>
    </citation>
    <scope>NUCLEOTIDE SEQUENCE</scope>
    <source>
        <strain evidence="4">MQZ15Z-1</strain>
    </source>
</reference>
<dbReference type="InterPro" id="IPR003767">
    <property type="entry name" value="Malate/L-lactate_DH-like"/>
</dbReference>
<dbReference type="AlphaFoldDB" id="A0A9X2T5M1"/>
<dbReference type="Proteomes" id="UP001151088">
    <property type="component" value="Unassembled WGS sequence"/>
</dbReference>
<comment type="caution">
    <text evidence="4">The sequence shown here is derived from an EMBL/GenBank/DDBJ whole genome shotgun (WGS) entry which is preliminary data.</text>
</comment>
<dbReference type="PANTHER" id="PTHR11091:SF0">
    <property type="entry name" value="MALATE DEHYDROGENASE"/>
    <property type="match status" value="1"/>
</dbReference>
<dbReference type="Gene3D" id="1.10.1530.10">
    <property type="match status" value="1"/>
</dbReference>
<name>A0A9X2T5M1_9HYPH</name>
<dbReference type="Gene3D" id="3.30.1370.60">
    <property type="entry name" value="Hypothetical oxidoreductase yiak, domain 2"/>
    <property type="match status" value="1"/>
</dbReference>
<comment type="similarity">
    <text evidence="1">Belongs to the LDH2/MDH2 oxidoreductase family.</text>
</comment>
<evidence type="ECO:0000313" key="4">
    <source>
        <dbReference type="EMBL" id="MCS0497436.1"/>
    </source>
</evidence>
<dbReference type="EMBL" id="JANTHZ010000012">
    <property type="protein sequence ID" value="MCS0497436.1"/>
    <property type="molecule type" value="Genomic_DNA"/>
</dbReference>
<dbReference type="GO" id="GO:0016491">
    <property type="term" value="F:oxidoreductase activity"/>
    <property type="evidence" value="ECO:0007669"/>
    <property type="project" value="UniProtKB-KW"/>
</dbReference>
<evidence type="ECO:0000313" key="5">
    <source>
        <dbReference type="Proteomes" id="UP001151088"/>
    </source>
</evidence>
<evidence type="ECO:0000256" key="1">
    <source>
        <dbReference type="ARBA" id="ARBA00006056"/>
    </source>
</evidence>
<dbReference type="Pfam" id="PF02615">
    <property type="entry name" value="Ldh_2"/>
    <property type="match status" value="1"/>
</dbReference>
<keyword evidence="5" id="KW-1185">Reference proteome</keyword>
<organism evidence="4 5">
    <name type="scientific">Ancylobacter mangrovi</name>
    <dbReference type="NCBI Taxonomy" id="2972472"/>
    <lineage>
        <taxon>Bacteria</taxon>
        <taxon>Pseudomonadati</taxon>
        <taxon>Pseudomonadota</taxon>
        <taxon>Alphaproteobacteria</taxon>
        <taxon>Hyphomicrobiales</taxon>
        <taxon>Xanthobacteraceae</taxon>
        <taxon>Ancylobacter</taxon>
    </lineage>
</organism>
<gene>
    <name evidence="4" type="ORF">NVS89_20300</name>
</gene>
<evidence type="ECO:0000256" key="3">
    <source>
        <dbReference type="SAM" id="MobiDB-lite"/>
    </source>
</evidence>
<dbReference type="InterPro" id="IPR036111">
    <property type="entry name" value="Mal/L-sulfo/L-lacto_DH-like_sf"/>
</dbReference>
<feature type="region of interest" description="Disordered" evidence="3">
    <location>
        <begin position="1"/>
        <end position="20"/>
    </location>
</feature>
<dbReference type="RefSeq" id="WP_258734585.1">
    <property type="nucleotide sequence ID" value="NZ_JANTHZ010000012.1"/>
</dbReference>
<dbReference type="InterPro" id="IPR043143">
    <property type="entry name" value="Mal/L-sulf/L-lact_DH-like_NADP"/>
</dbReference>
<dbReference type="InterPro" id="IPR043144">
    <property type="entry name" value="Mal/L-sulf/L-lact_DH-like_ah"/>
</dbReference>
<sequence length="360" mass="36646">MDARTSADKTSADKASADKAAASPLAPRRVTLDEARLYAARVLERFGTLPANAALTARALVAAEADGLATHGLSRLPSYSAMVASGKIDGHAVPVARRVAPAVLAVDAGNGFAYPAIETGLPQLEAITREAGIGLMILRRSSHFGVAGQPVERLAEQGLVGLAFATAPASIAPWGGRRAMFGTNPIAFATPLKGRAPAVVDLSVAKVARGNLMAAAQRGEPIPEGWALDAEGRPTTDAKAGLGGTMVPMGEAKGTALAFIIEVMAAALTASTLSIDAPSFFDGEGPPAALGQLVIAIDPSRGAGDAYLDHLERLARTIEAEPGARLPGTRRLANRDRAAGEGVVIGGALQRALAGMGFTG</sequence>
<evidence type="ECO:0000256" key="2">
    <source>
        <dbReference type="ARBA" id="ARBA00023002"/>
    </source>
</evidence>
<keyword evidence="2" id="KW-0560">Oxidoreductase</keyword>
<protein>
    <submittedName>
        <fullName evidence="4">Ldh family oxidoreductase</fullName>
    </submittedName>
</protein>
<accession>A0A9X2T5M1</accession>
<dbReference type="SUPFAM" id="SSF89733">
    <property type="entry name" value="L-sulfolactate dehydrogenase-like"/>
    <property type="match status" value="1"/>
</dbReference>